<dbReference type="SUPFAM" id="SSF52980">
    <property type="entry name" value="Restriction endonuclease-like"/>
    <property type="match status" value="1"/>
</dbReference>
<evidence type="ECO:0000256" key="14">
    <source>
        <dbReference type="PROSITE-ProRule" id="PRU00560"/>
    </source>
</evidence>
<keyword evidence="8 13" id="KW-0238">DNA-binding</keyword>
<dbReference type="NCBIfam" id="TIGR02785">
    <property type="entry name" value="addA_Gpos"/>
    <property type="match status" value="1"/>
</dbReference>
<dbReference type="FunFam" id="3.40.50.300:FF:001236">
    <property type="entry name" value="ATP-dependent helicase/nuclease subunit A"/>
    <property type="match status" value="1"/>
</dbReference>
<comment type="catalytic activity">
    <reaction evidence="12 13">
        <text>ATP + H2O = ADP + phosphate + H(+)</text>
        <dbReference type="Rhea" id="RHEA:13065"/>
        <dbReference type="ChEBI" id="CHEBI:15377"/>
        <dbReference type="ChEBI" id="CHEBI:15378"/>
        <dbReference type="ChEBI" id="CHEBI:30616"/>
        <dbReference type="ChEBI" id="CHEBI:43474"/>
        <dbReference type="ChEBI" id="CHEBI:456216"/>
        <dbReference type="EC" id="5.6.2.4"/>
    </reaction>
</comment>
<dbReference type="PANTHER" id="PTHR11070">
    <property type="entry name" value="UVRD / RECB / PCRA DNA HELICASE FAMILY MEMBER"/>
    <property type="match status" value="1"/>
</dbReference>
<evidence type="ECO:0000256" key="11">
    <source>
        <dbReference type="ARBA" id="ARBA00034617"/>
    </source>
</evidence>
<dbReference type="PATRIC" id="fig|1379739.3.peg.754"/>
<keyword evidence="15" id="KW-0175">Coiled coil</keyword>
<comment type="caution">
    <text evidence="18">The sequence shown here is derived from an EMBL/GenBank/DDBJ whole genome shotgun (WGS) entry which is preliminary data.</text>
</comment>
<feature type="domain" description="UvrD-like helicase C-terminal" evidence="17">
    <location>
        <begin position="534"/>
        <end position="853"/>
    </location>
</feature>
<dbReference type="GO" id="GO:0016887">
    <property type="term" value="F:ATP hydrolysis activity"/>
    <property type="evidence" value="ECO:0007669"/>
    <property type="project" value="RHEA"/>
</dbReference>
<dbReference type="Pfam" id="PF12705">
    <property type="entry name" value="PDDEXK_1"/>
    <property type="match status" value="1"/>
</dbReference>
<dbReference type="FunFam" id="3.40.50.300:FF:001196">
    <property type="entry name" value="ATP-dependent helicase/nuclease subunit A"/>
    <property type="match status" value="1"/>
</dbReference>
<dbReference type="GO" id="GO:0005829">
    <property type="term" value="C:cytosol"/>
    <property type="evidence" value="ECO:0007669"/>
    <property type="project" value="TreeGrafter"/>
</dbReference>
<dbReference type="RefSeq" id="WP_043031223.1">
    <property type="nucleotide sequence ID" value="NZ_JXSU01000007.1"/>
</dbReference>
<comment type="function">
    <text evidence="13">The heterodimer acts as both an ATP-dependent DNA helicase and an ATP-dependent, dual-direction single-stranded exonuclease. Recognizes the chi site generating a DNA molecule suitable for the initiation of homologous recombination. The AddA nuclease domain is required for chi fragment generation; this subunit has the helicase and 3' -&gt; 5' nuclease activities.</text>
</comment>
<dbReference type="InterPro" id="IPR014016">
    <property type="entry name" value="UvrD-like_ATP-bd"/>
</dbReference>
<dbReference type="GO" id="GO:0008408">
    <property type="term" value="F:3'-5' exonuclease activity"/>
    <property type="evidence" value="ECO:0007669"/>
    <property type="project" value="UniProtKB-UniRule"/>
</dbReference>
<dbReference type="InterPro" id="IPR000212">
    <property type="entry name" value="DNA_helicase_UvrD/REP"/>
</dbReference>
<evidence type="ECO:0000256" key="13">
    <source>
        <dbReference type="HAMAP-Rule" id="MF_01451"/>
    </source>
</evidence>
<dbReference type="InterPro" id="IPR014152">
    <property type="entry name" value="AddA"/>
</dbReference>
<dbReference type="PANTHER" id="PTHR11070:SF48">
    <property type="entry name" value="ATP-DEPENDENT HELICASE_NUCLEASE SUBUNIT A"/>
    <property type="match status" value="1"/>
</dbReference>
<evidence type="ECO:0000256" key="7">
    <source>
        <dbReference type="ARBA" id="ARBA00022840"/>
    </source>
</evidence>
<comment type="subunit">
    <text evidence="13">Heterodimer of AddA and AddB/RexB.</text>
</comment>
<keyword evidence="7 13" id="KW-0067">ATP-binding</keyword>
<dbReference type="PROSITE" id="PS51198">
    <property type="entry name" value="UVRD_HELICASE_ATP_BIND"/>
    <property type="match status" value="1"/>
</dbReference>
<dbReference type="InterPro" id="IPR014017">
    <property type="entry name" value="DNA_helicase_UvrD-like_C"/>
</dbReference>
<dbReference type="InterPro" id="IPR038726">
    <property type="entry name" value="PDDEXK_AddAB-type"/>
</dbReference>
<dbReference type="InterPro" id="IPR011335">
    <property type="entry name" value="Restrct_endonuc-II-like"/>
</dbReference>
<evidence type="ECO:0000259" key="16">
    <source>
        <dbReference type="PROSITE" id="PS51198"/>
    </source>
</evidence>
<dbReference type="FunFam" id="3.40.50.300:FF:001164">
    <property type="entry name" value="ATP-dependent helicase/nuclease subunit A"/>
    <property type="match status" value="1"/>
</dbReference>
<evidence type="ECO:0000256" key="6">
    <source>
        <dbReference type="ARBA" id="ARBA00022839"/>
    </source>
</evidence>
<evidence type="ECO:0000256" key="4">
    <source>
        <dbReference type="ARBA" id="ARBA00022801"/>
    </source>
</evidence>
<dbReference type="SMR" id="A0A0D1BRP1"/>
<feature type="binding site" evidence="14">
    <location>
        <begin position="25"/>
        <end position="32"/>
    </location>
    <ligand>
        <name>ATP</name>
        <dbReference type="ChEBI" id="CHEBI:30616"/>
    </ligand>
</feature>
<dbReference type="EC" id="5.6.2.4" evidence="13"/>
<dbReference type="HOGENOM" id="CLU_001114_3_1_9"/>
<dbReference type="GO" id="GO:0000724">
    <property type="term" value="P:double-strand break repair via homologous recombination"/>
    <property type="evidence" value="ECO:0007669"/>
    <property type="project" value="UniProtKB-UniRule"/>
</dbReference>
<comment type="cofactor">
    <cofactor evidence="13">
        <name>Mg(2+)</name>
        <dbReference type="ChEBI" id="CHEBI:18420"/>
    </cofactor>
</comment>
<feature type="coiled-coil region" evidence="15">
    <location>
        <begin position="284"/>
        <end position="322"/>
    </location>
</feature>
<feature type="domain" description="UvrD-like helicase ATP-binding" evidence="16">
    <location>
        <begin position="4"/>
        <end position="499"/>
    </location>
</feature>
<dbReference type="Gene3D" id="1.10.486.10">
    <property type="entry name" value="PCRA, domain 4"/>
    <property type="match status" value="1"/>
</dbReference>
<keyword evidence="5 13" id="KW-0347">Helicase</keyword>
<evidence type="ECO:0000313" key="19">
    <source>
        <dbReference type="Proteomes" id="UP000032250"/>
    </source>
</evidence>
<evidence type="ECO:0000256" key="2">
    <source>
        <dbReference type="ARBA" id="ARBA00022741"/>
    </source>
</evidence>
<name>A0A0D1BRP1_CLOBO</name>
<dbReference type="GO" id="GO:0043138">
    <property type="term" value="F:3'-5' DNA helicase activity"/>
    <property type="evidence" value="ECO:0007669"/>
    <property type="project" value="UniProtKB-UniRule"/>
</dbReference>
<keyword evidence="4 13" id="KW-0378">Hydrolase</keyword>
<evidence type="ECO:0000256" key="8">
    <source>
        <dbReference type="ARBA" id="ARBA00023125"/>
    </source>
</evidence>
<keyword evidence="10 13" id="KW-0413">Isomerase</keyword>
<evidence type="ECO:0000313" key="18">
    <source>
        <dbReference type="EMBL" id="KIS22457.1"/>
    </source>
</evidence>
<dbReference type="HAMAP" id="MF_01451">
    <property type="entry name" value="AddA"/>
    <property type="match status" value="1"/>
</dbReference>
<dbReference type="AlphaFoldDB" id="A0A0D1BRP1"/>
<dbReference type="GO" id="GO:0003690">
    <property type="term" value="F:double-stranded DNA binding"/>
    <property type="evidence" value="ECO:0007669"/>
    <property type="project" value="UniProtKB-UniRule"/>
</dbReference>
<dbReference type="EC" id="3.1.-.-" evidence="13"/>
<organism evidence="18 19">
    <name type="scientific">Clostridium botulinum B2 450</name>
    <dbReference type="NCBI Taxonomy" id="1379739"/>
    <lineage>
        <taxon>Bacteria</taxon>
        <taxon>Bacillati</taxon>
        <taxon>Bacillota</taxon>
        <taxon>Clostridia</taxon>
        <taxon>Eubacteriales</taxon>
        <taxon>Clostridiaceae</taxon>
        <taxon>Clostridium</taxon>
    </lineage>
</organism>
<dbReference type="Gene3D" id="1.10.274.50">
    <property type="match status" value="1"/>
</dbReference>
<dbReference type="PROSITE" id="PS51217">
    <property type="entry name" value="UVRD_HELICASE_CTER"/>
    <property type="match status" value="1"/>
</dbReference>
<evidence type="ECO:0000256" key="3">
    <source>
        <dbReference type="ARBA" id="ARBA00022763"/>
    </source>
</evidence>
<keyword evidence="6 13" id="KW-0269">Exonuclease</keyword>
<keyword evidence="9 13" id="KW-0234">DNA repair</keyword>
<protein>
    <recommendedName>
        <fullName evidence="13">ATP-dependent helicase/nuclease subunit A</fullName>
        <ecNumber evidence="13">3.1.-.-</ecNumber>
        <ecNumber evidence="13">5.6.2.4</ecNumber>
    </recommendedName>
    <alternativeName>
        <fullName evidence="13">ATP-dependent helicase/nuclease AddA</fullName>
    </alternativeName>
    <alternativeName>
        <fullName evidence="13">DNA 3'-5' helicase AddA</fullName>
    </alternativeName>
</protein>
<evidence type="ECO:0000256" key="9">
    <source>
        <dbReference type="ARBA" id="ARBA00023204"/>
    </source>
</evidence>
<evidence type="ECO:0000256" key="1">
    <source>
        <dbReference type="ARBA" id="ARBA00022722"/>
    </source>
</evidence>
<dbReference type="Pfam" id="PF13361">
    <property type="entry name" value="UvrD_C"/>
    <property type="match status" value="1"/>
</dbReference>
<keyword evidence="3 13" id="KW-0227">DNA damage</keyword>
<evidence type="ECO:0000256" key="5">
    <source>
        <dbReference type="ARBA" id="ARBA00022806"/>
    </source>
</evidence>
<dbReference type="InterPro" id="IPR027417">
    <property type="entry name" value="P-loop_NTPase"/>
</dbReference>
<dbReference type="InterPro" id="IPR011604">
    <property type="entry name" value="PDDEXK-like_dom_sf"/>
</dbReference>
<dbReference type="Gene3D" id="3.40.50.300">
    <property type="entry name" value="P-loop containing nucleotide triphosphate hydrolases"/>
    <property type="match status" value="4"/>
</dbReference>
<comment type="similarity">
    <text evidence="13">Belongs to the helicase family. AddA subfamily.</text>
</comment>
<dbReference type="GO" id="GO:0005524">
    <property type="term" value="F:ATP binding"/>
    <property type="evidence" value="ECO:0007669"/>
    <property type="project" value="UniProtKB-UniRule"/>
</dbReference>
<dbReference type="OrthoDB" id="9810135at2"/>
<feature type="coiled-coil region" evidence="15">
    <location>
        <begin position="1008"/>
        <end position="1035"/>
    </location>
</feature>
<sequence length="1279" mass="150356">MSSTKWTDEQRQAIFTKNCNLLVAAGAGAGKTAVLVQRIIEKILDKEEPIDIDKLLVVTFTNAAAAEMRERIGDAISKGLDEDPESKVLRKQLTLLNKSNIMTIHSFCLQVIKNNFHTIEIDPNFRICDETEGILMKQEAMDELFDELYEIENEDFINLVESYASRKDTRLQEVVLELHRFAKSAPLPYDWVLNMAEEFNVEEEFNFEETLWADMIMEDMKVLLHGFKNMLQQSIDVILNSEGIDYYYEPFKMDLNFINNLLQKSSFKEFRNEIIVYDFPKLPVKRNKDADKEAKERVKKLRDKVKKKIVELKNILDSYENEFIRKEFIFLYPSMKALSNLVILFDKKYEAKKRERDLIDFNDIEHLCLSILTDKTDEGHIIPSNIALDYRKKFAEVLIDEYQDSNLVQEVIMSMVSRVKGYWSFSNSQLVFNEEEINFEEPQVGLDIPNRFMVGDVKQSIYRFRQAKPEIFLDKYNQYSEEEGSKYRKIKLFKNFRSREEVINGVNYLFKQIMSKTIGELDYTEKEALTVGASYGEEVKGESIELCLMDKKYELSEEVLKEYNIDEEEALDNIQLEGRLVAKKIQEVIGNNLEGGLKVFDKKLGEYRRIQYRDIVILMRATSNWAPVFVEELAKEGIPVFADTNSGYFDTTEIKTIISLLQIIDNPLQDIPLLSVLRSPIASFTDDELIDIRMVNKSIAFYECMEIIYRLYKNEKLDSYYSFYVEDEDKINKIVKVMKEELKNKICGFIEKLNLWRKKSIHIDIDEFIWFLYVETGYYGYVGALPAGEQRQANLRILFQRAKQYEKTSYKGLFNFINFINKLKFSSGDMGSAKILGENENVVRIMSIHKSKGLEFPVVILSGTGKNFNMTDLNKNILFHRDLGYGPDYVDIERRIAYPSLVKNIIKNKIRLETLSEEMRILYVALTRAREKLIITGLINNVDKTVENWLNLSEEKNKVPEYAVMSGKTYLDWIGPAVIKHKDAISFREELKMASELCNMVDDNSKWKIELCNKKELLKEKVEENEIEISEKIKETLMKLEESSYKEEIYKRLSFNYKYDSASNIPTKLSVSDVKKQFILDDEENTEELFKKVELRKPMFMEEKKKISPSERGTIIHLFMQHLDLKKVEKEEDIKEQINRLIEKEFITYEQSKVINPYKILKFCRSELGKRMVNSNNINREMPFSIEIPAVEIYKELDKEIYKDEKLMIQGIIDCYFEEEEGLVLLDYKTDYVNDIEEIKNRYKIQIKYYEEALKRITGKTVKDKYLYLFSIDNYIKIH</sequence>
<evidence type="ECO:0000256" key="12">
    <source>
        <dbReference type="ARBA" id="ARBA00048988"/>
    </source>
</evidence>
<proteinExistence type="inferred from homology"/>
<keyword evidence="1 13" id="KW-0540">Nuclease</keyword>
<accession>A0A0D1BRP1</accession>
<comment type="catalytic activity">
    <reaction evidence="11 13">
        <text>Couples ATP hydrolysis with the unwinding of duplex DNA by translocating in the 3'-5' direction.</text>
        <dbReference type="EC" id="5.6.2.4"/>
    </reaction>
</comment>
<evidence type="ECO:0000259" key="17">
    <source>
        <dbReference type="PROSITE" id="PS51217"/>
    </source>
</evidence>
<dbReference type="Gene3D" id="3.90.320.10">
    <property type="match status" value="1"/>
</dbReference>
<reference evidence="18 19" key="1">
    <citation type="submission" date="2014-06" db="EMBL/GenBank/DDBJ databases">
        <title>Genome characterization of distinct group I Clostridium botulinum lineages.</title>
        <authorList>
            <person name="Giordani F."/>
            <person name="Anselmo A."/>
            <person name="Fillo S."/>
            <person name="Palozzi A.M."/>
            <person name="Fortunato A."/>
            <person name="Gentile B."/>
            <person name="Ciammaruconi A."/>
            <person name="Anniballi F."/>
            <person name="De Medici D."/>
            <person name="Lista F."/>
        </authorList>
    </citation>
    <scope>NUCLEOTIDE SEQUENCE [LARGE SCALE GENOMIC DNA]</scope>
    <source>
        <strain evidence="18 19">B2 450</strain>
    </source>
</reference>
<keyword evidence="2 13" id="KW-0547">Nucleotide-binding</keyword>
<evidence type="ECO:0000256" key="10">
    <source>
        <dbReference type="ARBA" id="ARBA00023235"/>
    </source>
</evidence>
<dbReference type="GO" id="GO:0033202">
    <property type="term" value="C:DNA helicase complex"/>
    <property type="evidence" value="ECO:0007669"/>
    <property type="project" value="TreeGrafter"/>
</dbReference>
<dbReference type="Proteomes" id="UP000032250">
    <property type="component" value="Unassembled WGS sequence"/>
</dbReference>
<dbReference type="EMBL" id="JXSU01000007">
    <property type="protein sequence ID" value="KIS22457.1"/>
    <property type="molecule type" value="Genomic_DNA"/>
</dbReference>
<dbReference type="Pfam" id="PF00580">
    <property type="entry name" value="UvrD-helicase"/>
    <property type="match status" value="1"/>
</dbReference>
<gene>
    <name evidence="13" type="primary">addA</name>
    <name evidence="18" type="ORF">N495_02250</name>
</gene>
<dbReference type="SUPFAM" id="SSF52540">
    <property type="entry name" value="P-loop containing nucleoside triphosphate hydrolases"/>
    <property type="match status" value="1"/>
</dbReference>
<evidence type="ECO:0000256" key="15">
    <source>
        <dbReference type="SAM" id="Coils"/>
    </source>
</evidence>